<dbReference type="Gene3D" id="3.40.50.300">
    <property type="entry name" value="P-loop containing nucleotide triphosphate hydrolases"/>
    <property type="match status" value="1"/>
</dbReference>
<organism evidence="1 2">
    <name type="scientific">Blautia wexlerae</name>
    <dbReference type="NCBI Taxonomy" id="418240"/>
    <lineage>
        <taxon>Bacteria</taxon>
        <taxon>Bacillati</taxon>
        <taxon>Bacillota</taxon>
        <taxon>Clostridia</taxon>
        <taxon>Lachnospirales</taxon>
        <taxon>Lachnospiraceae</taxon>
        <taxon>Blautia</taxon>
    </lineage>
</organism>
<dbReference type="InterPro" id="IPR029035">
    <property type="entry name" value="DHS-like_NAD/FAD-binding_dom"/>
</dbReference>
<dbReference type="Gene3D" id="3.40.50.1220">
    <property type="entry name" value="TPP-binding domain"/>
    <property type="match status" value="1"/>
</dbReference>
<protein>
    <submittedName>
        <fullName evidence="1">NACHT domain</fullName>
    </submittedName>
</protein>
<dbReference type="OrthoDB" id="2068374at2"/>
<evidence type="ECO:0000313" key="1">
    <source>
        <dbReference type="EMBL" id="CUP96833.1"/>
    </source>
</evidence>
<dbReference type="Proteomes" id="UP000095712">
    <property type="component" value="Unassembled WGS sequence"/>
</dbReference>
<accession>A0A174SGL3</accession>
<dbReference type="SUPFAM" id="SSF52540">
    <property type="entry name" value="P-loop containing nucleoside triphosphate hydrolases"/>
    <property type="match status" value="1"/>
</dbReference>
<dbReference type="SUPFAM" id="SSF52467">
    <property type="entry name" value="DHS-like NAD/FAD-binding domain"/>
    <property type="match status" value="1"/>
</dbReference>
<dbReference type="EMBL" id="CZAW01000050">
    <property type="protein sequence ID" value="CUP96833.1"/>
    <property type="molecule type" value="Genomic_DNA"/>
</dbReference>
<evidence type="ECO:0000313" key="2">
    <source>
        <dbReference type="Proteomes" id="UP000095712"/>
    </source>
</evidence>
<dbReference type="InterPro" id="IPR027417">
    <property type="entry name" value="P-loop_NTPase"/>
</dbReference>
<proteinExistence type="predicted"/>
<reference evidence="1 2" key="1">
    <citation type="submission" date="2015-09" db="EMBL/GenBank/DDBJ databases">
        <authorList>
            <consortium name="Pathogen Informatics"/>
        </authorList>
    </citation>
    <scope>NUCLEOTIDE SEQUENCE [LARGE SCALE GENOMIC DNA]</scope>
    <source>
        <strain evidence="1 2">2789STDY5834911</strain>
    </source>
</reference>
<gene>
    <name evidence="1" type="ORF">ERS852523_03456</name>
</gene>
<dbReference type="RefSeq" id="WP_055153135.1">
    <property type="nucleotide sequence ID" value="NZ_AP031426.1"/>
</dbReference>
<name>A0A174SGL3_9FIRM</name>
<sequence>MNDYSDIKIGKMIHQMKIHQSDENDGITLFLGAGCSLASSPHDISTYGIVKNIVETQLEDISGMPDTWNELYKTFINIAWNGLGKKDKINLLKPYFNDLKPSEGYLAIKYLIEHGYVQNIITTNFDPLIDKILENIPHRKIVGELTSELGDNPKITFIKAHGDLKYGNLRFSPFELQKLPAELENKIRQLTKGIVIVVGYRGQDIGIMNSLNTSDDHCAFWVSPTKPEIYDGYTNDPIYDWMKKRNSEGNFIYGEYGDFNILFPTLVRKLSALPNETFKTVEIWKNSFLFDTISLSKRISLVFSILLKIEHELLDIYEWKIQAPYFSEASSSLLSILINICQDKILPQNSISKIANGVEALILAFALDIYAQTQGYPIVPIKFIDNIKARYEIYPDAPRLNDDFWDLLKRLFLIEKNAQNYYEIIVTFDINKDFSYVLKKGEFSEIQSLFSMIKIIALFEKTAFSHNKLPSYEYRAKILLENNCKKIEPSARATTITLEDLTQEDDRILRKYLLDMYAPFHSTLGTRQTYFIESIYIVYDVDNKSGQELGLYDELLQKSKEFCCNFFEKINLENFIITDVVNVLHDFLDSINSGFMLLGASGSGKTTLLGYLIKNLQNTSNFVILPFSGREQRLLQRGINVFSNWFSDFEKLEVINKLFLCREQTLVLVYDALNEMPGNFNFLQDNYNGLIKFTEMLSQKEYRNIKIILSLRTDSYLQLRQNEALEPRPGVFYTPLAENRTIFPLYQLPVFSESQTLELLQKETSLNRQILKKLYHEFSSILQTPFYIQLFGQILCSFSDLGEKEFAIFSLKWYDTIFNNIAKDEVIQNELSNVTEAIILVKYQYEGRKVFINDIVRKMHIAKEKLEKDILKLQSSGILAYEKTTGQINFSHESYEQIFLTKYLTQIDNPENFCASIYEKQKSPTILTLSLLDYLRIQKYFNSENYLNILLRFLTRDNYSLTKVLIESILKMQEEQPVEDFWIALFNKIDYRIGLDYHSKFLIAILQEINNLLDEKQQFSIKILDSLNPIIYTTYNINPIIDSDDQAYYEFIYAKYLYVFAYKFENDVFYQAKVHCAKASNLLIASKNSLHDDIDILYAILLRYEGKLNDSVELLKKVLDNQLKHLVPDKTCQTALELGAIYRELTRFDDAMTVYEKIENTCSLSAYWNARLKLNTGIILKNRLQLRISEGNVSFSDYENYKKTEEFFKFVYHYAKTCDDVLLQLEIQAELIELCAIAQYFQINSVSSARNYITEMEKTLKKYPVPLRRIQYYRMLARVQILEKNYEKALNSLREGYQLSIKYNIPYRACDCCRKFAQIILEHNRSDISLLREAQRYIAYAISYYESLNATDHLYFLEAQKLQKNIDELLNCQGPV</sequence>